<dbReference type="EMBL" id="AFNH02000243">
    <property type="protein sequence ID" value="EZG78822.1"/>
    <property type="molecule type" value="Genomic_DNA"/>
</dbReference>
<protein>
    <submittedName>
        <fullName evidence="2">Haloacid dehalogenase-like hydrolase</fullName>
    </submittedName>
</protein>
<dbReference type="GO" id="GO:0016791">
    <property type="term" value="F:phosphatase activity"/>
    <property type="evidence" value="ECO:0007669"/>
    <property type="project" value="TreeGrafter"/>
</dbReference>
<feature type="region of interest" description="Disordered" evidence="1">
    <location>
        <begin position="191"/>
        <end position="220"/>
    </location>
</feature>
<dbReference type="GO" id="GO:0000287">
    <property type="term" value="F:magnesium ion binding"/>
    <property type="evidence" value="ECO:0007669"/>
    <property type="project" value="TreeGrafter"/>
</dbReference>
<evidence type="ECO:0000313" key="3">
    <source>
        <dbReference type="Proteomes" id="UP000019763"/>
    </source>
</evidence>
<sequence length="396" mass="43093">MASWRIDGKIGVKVVVTDLDSTLWIPGKFVPLANKKCLAALKERNIPVVFATGRSLEAVIRGCRRYGIDPLTSCYPGIFADGAVVLGRNEKEVLKYERMSQEHLERVLQVAVSLDPECIVVQCYLEGQLIYNADPLHYLDSIGGTLEHLDEDVINKVRIRGLYPSMDNPTTDTQMASSDVQDTVLDAVRPPSDVEDAEEDNPKGDAKGDTSPDGLTTTEGDFGVRVDDLGLHRVSAGADLETAAAEEVVFAETSDRPGSLRTGSGKTFTKQYLLTECFSVMLQSKALLDASDEVERQLGRIGLVTLFPEWDTIHIKPKGCDKMEAIKLLAAHLGWDVSRDVVALGDGHNDITMLEGVPHSIAMCSGEEDAVRAGKLVTPISAEQGGWGNILQELML</sequence>
<dbReference type="OrthoDB" id="361489at2759"/>
<dbReference type="PANTHER" id="PTHR10000">
    <property type="entry name" value="PHOSPHOSERINE PHOSPHATASE"/>
    <property type="match status" value="1"/>
</dbReference>
<name>A0A023BAW6_GRENI</name>
<dbReference type="AlphaFoldDB" id="A0A023BAW6"/>
<dbReference type="GeneID" id="22911309"/>
<evidence type="ECO:0000313" key="2">
    <source>
        <dbReference type="EMBL" id="EZG78822.1"/>
    </source>
</evidence>
<dbReference type="SUPFAM" id="SSF56784">
    <property type="entry name" value="HAD-like"/>
    <property type="match status" value="1"/>
</dbReference>
<dbReference type="InterPro" id="IPR036412">
    <property type="entry name" value="HAD-like_sf"/>
</dbReference>
<accession>A0A023BAW6</accession>
<comment type="caution">
    <text evidence="2">The sequence shown here is derived from an EMBL/GenBank/DDBJ whole genome shotgun (WGS) entry which is preliminary data.</text>
</comment>
<dbReference type="Pfam" id="PF08282">
    <property type="entry name" value="Hydrolase_3"/>
    <property type="match status" value="2"/>
</dbReference>
<gene>
    <name evidence="2" type="ORF">GNI_032000</name>
</gene>
<dbReference type="PROSITE" id="PS01229">
    <property type="entry name" value="COF_2"/>
    <property type="match status" value="1"/>
</dbReference>
<evidence type="ECO:0000256" key="1">
    <source>
        <dbReference type="SAM" id="MobiDB-lite"/>
    </source>
</evidence>
<dbReference type="InterPro" id="IPR023214">
    <property type="entry name" value="HAD_sf"/>
</dbReference>
<dbReference type="VEuPathDB" id="CryptoDB:GNI_032000"/>
<feature type="compositionally biased region" description="Basic and acidic residues" evidence="1">
    <location>
        <begin position="200"/>
        <end position="210"/>
    </location>
</feature>
<dbReference type="Gene3D" id="3.40.50.1000">
    <property type="entry name" value="HAD superfamily/HAD-like"/>
    <property type="match status" value="2"/>
</dbReference>
<reference evidence="2" key="1">
    <citation type="submission" date="2013-12" db="EMBL/GenBank/DDBJ databases">
        <authorList>
            <person name="Omoto C.K."/>
            <person name="Sibley D."/>
            <person name="Venepally P."/>
            <person name="Hadjithomas M."/>
            <person name="Karamycheva S."/>
            <person name="Brunk B."/>
            <person name="Roos D."/>
            <person name="Caler E."/>
            <person name="Lorenzi H."/>
        </authorList>
    </citation>
    <scope>NUCLEOTIDE SEQUENCE</scope>
</reference>
<dbReference type="RefSeq" id="XP_011129189.1">
    <property type="nucleotide sequence ID" value="XM_011130887.1"/>
</dbReference>
<dbReference type="GO" id="GO:0005829">
    <property type="term" value="C:cytosol"/>
    <property type="evidence" value="ECO:0007669"/>
    <property type="project" value="TreeGrafter"/>
</dbReference>
<dbReference type="Proteomes" id="UP000019763">
    <property type="component" value="Unassembled WGS sequence"/>
</dbReference>
<proteinExistence type="predicted"/>
<organism evidence="2 3">
    <name type="scientific">Gregarina niphandrodes</name>
    <name type="common">Septate eugregarine</name>
    <dbReference type="NCBI Taxonomy" id="110365"/>
    <lineage>
        <taxon>Eukaryota</taxon>
        <taxon>Sar</taxon>
        <taxon>Alveolata</taxon>
        <taxon>Apicomplexa</taxon>
        <taxon>Conoidasida</taxon>
        <taxon>Gregarinasina</taxon>
        <taxon>Eugregarinorida</taxon>
        <taxon>Gregarinidae</taxon>
        <taxon>Gregarina</taxon>
    </lineage>
</organism>
<dbReference type="PANTHER" id="PTHR10000:SF8">
    <property type="entry name" value="HAD SUPERFAMILY HYDROLASE-LIKE, TYPE 3"/>
    <property type="match status" value="1"/>
</dbReference>
<keyword evidence="3" id="KW-1185">Reference proteome</keyword>